<dbReference type="InterPro" id="IPR011605">
    <property type="entry name" value="NusB_fam"/>
</dbReference>
<proteinExistence type="inferred from homology"/>
<dbReference type="EMBL" id="CP046056">
    <property type="protein sequence ID" value="QQD23256.1"/>
    <property type="molecule type" value="Genomic_DNA"/>
</dbReference>
<dbReference type="GO" id="GO:0031564">
    <property type="term" value="P:transcription antitermination"/>
    <property type="evidence" value="ECO:0007669"/>
    <property type="project" value="UniProtKB-KW"/>
</dbReference>
<keyword evidence="4 6" id="KW-0805">Transcription regulation</keyword>
<dbReference type="Pfam" id="PF01029">
    <property type="entry name" value="NusB"/>
    <property type="match status" value="1"/>
</dbReference>
<comment type="similarity">
    <text evidence="1 6">Belongs to the NusB family.</text>
</comment>
<evidence type="ECO:0000256" key="6">
    <source>
        <dbReference type="HAMAP-Rule" id="MF_00073"/>
    </source>
</evidence>
<dbReference type="GO" id="GO:0003723">
    <property type="term" value="F:RNA binding"/>
    <property type="evidence" value="ECO:0007669"/>
    <property type="project" value="UniProtKB-UniRule"/>
</dbReference>
<dbReference type="HAMAP" id="MF_00073">
    <property type="entry name" value="NusB"/>
    <property type="match status" value="1"/>
</dbReference>
<dbReference type="SUPFAM" id="SSF48013">
    <property type="entry name" value="NusB-like"/>
    <property type="match status" value="1"/>
</dbReference>
<evidence type="ECO:0000256" key="5">
    <source>
        <dbReference type="ARBA" id="ARBA00023163"/>
    </source>
</evidence>
<protein>
    <recommendedName>
        <fullName evidence="6">Transcription antitermination protein NusB</fullName>
    </recommendedName>
    <alternativeName>
        <fullName evidence="6">Antitermination factor NusB</fullName>
    </alternativeName>
</protein>
<keyword evidence="2 6" id="KW-0889">Transcription antitermination</keyword>
<dbReference type="KEGG" id="vcw:GJQ55_01655"/>
<organism evidence="7 8">
    <name type="scientific">Venatoribacter cucullus</name>
    <dbReference type="NCBI Taxonomy" id="2661630"/>
    <lineage>
        <taxon>Bacteria</taxon>
        <taxon>Pseudomonadati</taxon>
        <taxon>Pseudomonadota</taxon>
        <taxon>Gammaproteobacteria</taxon>
        <taxon>Oceanospirillales</taxon>
        <taxon>Oceanospirillaceae</taxon>
        <taxon>Venatoribacter</taxon>
    </lineage>
</organism>
<evidence type="ECO:0000313" key="8">
    <source>
        <dbReference type="Proteomes" id="UP000596074"/>
    </source>
</evidence>
<comment type="function">
    <text evidence="6">Involved in transcription antitermination. Required for transcription of ribosomal RNA (rRNA) genes. Binds specifically to the boxA antiterminator sequence of the ribosomal RNA (rrn) operons.</text>
</comment>
<dbReference type="AlphaFoldDB" id="A0A9E8FQF1"/>
<evidence type="ECO:0000256" key="2">
    <source>
        <dbReference type="ARBA" id="ARBA00022814"/>
    </source>
</evidence>
<name>A0A9E8FQF1_9GAMM</name>
<reference evidence="7 8" key="1">
    <citation type="submission" date="2019-11" db="EMBL/GenBank/DDBJ databases">
        <title>Venatorbacter sp. nov. a predator of Campylobacter and other Gram-negative bacteria.</title>
        <authorList>
            <person name="Saeedi A."/>
            <person name="Cummings N.J."/>
            <person name="Connerton I.F."/>
            <person name="Connerton P.L."/>
        </authorList>
    </citation>
    <scope>NUCLEOTIDE SEQUENCE [LARGE SCALE GENOMIC DNA]</scope>
    <source>
        <strain evidence="7">XL5</strain>
    </source>
</reference>
<dbReference type="CDD" id="cd00619">
    <property type="entry name" value="Terminator_NusB"/>
    <property type="match status" value="1"/>
</dbReference>
<keyword evidence="8" id="KW-1185">Reference proteome</keyword>
<dbReference type="NCBIfam" id="TIGR01951">
    <property type="entry name" value="nusB"/>
    <property type="match status" value="1"/>
</dbReference>
<evidence type="ECO:0000313" key="7">
    <source>
        <dbReference type="EMBL" id="QQD23256.1"/>
    </source>
</evidence>
<dbReference type="GO" id="GO:0006353">
    <property type="term" value="P:DNA-templated transcription termination"/>
    <property type="evidence" value="ECO:0007669"/>
    <property type="project" value="UniProtKB-UniRule"/>
</dbReference>
<dbReference type="InterPro" id="IPR006027">
    <property type="entry name" value="NusB_RsmB_TIM44"/>
</dbReference>
<evidence type="ECO:0000256" key="3">
    <source>
        <dbReference type="ARBA" id="ARBA00022884"/>
    </source>
</evidence>
<dbReference type="InterPro" id="IPR035926">
    <property type="entry name" value="NusB-like_sf"/>
</dbReference>
<dbReference type="RefSeq" id="WP_228345777.1">
    <property type="nucleotide sequence ID" value="NZ_CP045550.1"/>
</dbReference>
<dbReference type="Proteomes" id="UP000596074">
    <property type="component" value="Chromosome"/>
</dbReference>
<dbReference type="PANTHER" id="PTHR11078:SF3">
    <property type="entry name" value="ANTITERMINATION NUSB DOMAIN-CONTAINING PROTEIN"/>
    <property type="match status" value="1"/>
</dbReference>
<dbReference type="GO" id="GO:0005829">
    <property type="term" value="C:cytosol"/>
    <property type="evidence" value="ECO:0007669"/>
    <property type="project" value="TreeGrafter"/>
</dbReference>
<dbReference type="PANTHER" id="PTHR11078">
    <property type="entry name" value="N UTILIZATION SUBSTANCE PROTEIN B-RELATED"/>
    <property type="match status" value="1"/>
</dbReference>
<keyword evidence="3 6" id="KW-0694">RNA-binding</keyword>
<gene>
    <name evidence="6 7" type="primary">nusB</name>
    <name evidence="7" type="ORF">GJQ55_01655</name>
</gene>
<dbReference type="Gene3D" id="1.10.940.10">
    <property type="entry name" value="NusB-like"/>
    <property type="match status" value="1"/>
</dbReference>
<dbReference type="FunFam" id="1.10.940.10:FF:000001">
    <property type="entry name" value="Transcription antitermination factor NusB"/>
    <property type="match status" value="1"/>
</dbReference>
<evidence type="ECO:0000256" key="1">
    <source>
        <dbReference type="ARBA" id="ARBA00005952"/>
    </source>
</evidence>
<accession>A0A9E8FQF1</accession>
<keyword evidence="5 6" id="KW-0804">Transcription</keyword>
<evidence type="ECO:0000256" key="4">
    <source>
        <dbReference type="ARBA" id="ARBA00023015"/>
    </source>
</evidence>
<sequence>MSRISGHNKASPAARRKARHFAVQALYQWQLAGADLAQIEAEFRTDNDMSKVDMEYFHDILHGVPRDKSLLDEKVSPLLVDRRLDEMTPVELAIVRLGAYEMMRRIDVPYKVVINEAIELAKTFGATDGHKFINGVLDKLAQRERSVEIRGPRS</sequence>